<reference evidence="2 3" key="2">
    <citation type="journal article" date="2018" name="New Phytol.">
        <title>High intraspecific genome diversity in the model arbuscular mycorrhizal symbiont Rhizophagus irregularis.</title>
        <authorList>
            <person name="Chen E.C.H."/>
            <person name="Morin E."/>
            <person name="Beaudet D."/>
            <person name="Noel J."/>
            <person name="Yildirir G."/>
            <person name="Ndikumana S."/>
            <person name="Charron P."/>
            <person name="St-Onge C."/>
            <person name="Giorgi J."/>
            <person name="Kruger M."/>
            <person name="Marton T."/>
            <person name="Ropars J."/>
            <person name="Grigoriev I.V."/>
            <person name="Hainaut M."/>
            <person name="Henrissat B."/>
            <person name="Roux C."/>
            <person name="Martin F."/>
            <person name="Corradi N."/>
        </authorList>
    </citation>
    <scope>NUCLEOTIDE SEQUENCE [LARGE SCALE GENOMIC DNA]</scope>
    <source>
        <strain evidence="2 3">DAOM 197198</strain>
    </source>
</reference>
<organism evidence="2 3">
    <name type="scientific">Rhizophagus irregularis (strain DAOM 181602 / DAOM 197198 / MUCL 43194)</name>
    <name type="common">Arbuscular mycorrhizal fungus</name>
    <name type="synonym">Glomus intraradices</name>
    <dbReference type="NCBI Taxonomy" id="747089"/>
    <lineage>
        <taxon>Eukaryota</taxon>
        <taxon>Fungi</taxon>
        <taxon>Fungi incertae sedis</taxon>
        <taxon>Mucoromycota</taxon>
        <taxon>Glomeromycotina</taxon>
        <taxon>Glomeromycetes</taxon>
        <taxon>Glomerales</taxon>
        <taxon>Glomeraceae</taxon>
        <taxon>Rhizophagus</taxon>
    </lineage>
</organism>
<evidence type="ECO:0000313" key="2">
    <source>
        <dbReference type="EMBL" id="POG80458.1"/>
    </source>
</evidence>
<feature type="domain" description="DUF8211" evidence="1">
    <location>
        <begin position="276"/>
        <end position="411"/>
    </location>
</feature>
<name>A0A2P4QSB9_RHIID</name>
<protein>
    <recommendedName>
        <fullName evidence="1">DUF8211 domain-containing protein</fullName>
    </recommendedName>
</protein>
<keyword evidence="3" id="KW-1185">Reference proteome</keyword>
<evidence type="ECO:0000313" key="3">
    <source>
        <dbReference type="Proteomes" id="UP000018888"/>
    </source>
</evidence>
<proteinExistence type="predicted"/>
<reference evidence="2 3" key="1">
    <citation type="journal article" date="2013" name="Proc. Natl. Acad. Sci. U.S.A.">
        <title>Genome of an arbuscular mycorrhizal fungus provides insight into the oldest plant symbiosis.</title>
        <authorList>
            <person name="Tisserant E."/>
            <person name="Malbreil M."/>
            <person name="Kuo A."/>
            <person name="Kohler A."/>
            <person name="Symeonidi A."/>
            <person name="Balestrini R."/>
            <person name="Charron P."/>
            <person name="Duensing N."/>
            <person name="Frei Dit Frey N."/>
            <person name="Gianinazzi-Pearson V."/>
            <person name="Gilbert L.B."/>
            <person name="Handa Y."/>
            <person name="Herr J.R."/>
            <person name="Hijri M."/>
            <person name="Koul R."/>
            <person name="Kawaguchi M."/>
            <person name="Krajinski F."/>
            <person name="Lammers P.J."/>
            <person name="Masclaux F.G."/>
            <person name="Murat C."/>
            <person name="Morin E."/>
            <person name="Ndikumana S."/>
            <person name="Pagni M."/>
            <person name="Petitpierre D."/>
            <person name="Requena N."/>
            <person name="Rosikiewicz P."/>
            <person name="Riley R."/>
            <person name="Saito K."/>
            <person name="San Clemente H."/>
            <person name="Shapiro H."/>
            <person name="van Tuinen D."/>
            <person name="Becard G."/>
            <person name="Bonfante P."/>
            <person name="Paszkowski U."/>
            <person name="Shachar-Hill Y.Y."/>
            <person name="Tuskan G.A."/>
            <person name="Young P.W."/>
            <person name="Sanders I.R."/>
            <person name="Henrissat B."/>
            <person name="Rensing S.A."/>
            <person name="Grigoriev I.V."/>
            <person name="Corradi N."/>
            <person name="Roux C."/>
            <person name="Martin F."/>
        </authorList>
    </citation>
    <scope>NUCLEOTIDE SEQUENCE [LARGE SCALE GENOMIC DNA]</scope>
    <source>
        <strain evidence="2 3">DAOM 197198</strain>
    </source>
</reference>
<dbReference type="Proteomes" id="UP000018888">
    <property type="component" value="Unassembled WGS sequence"/>
</dbReference>
<sequence>MSYFLRADDFAPAPRYDHTPAGFDDFIFNYDTSRTVPLTEDSLSDTPSFHNNFEDIRPFSSPNKNYIFSTKYEKFHVTPHQRAGYNKIYNFRCSKSFFFELVDHLPNTNQLQLKIYTNDYHMSSIPINHNSTSQLPNFKFQILKQLTHFFSTQKVIPRRLQEKFFTYIRKKLLERLDFIASRAQKKNKNNHMTKTFFNFSYKKYRFYFGIYLPCNHTHTVGPLTNTAATCSIPVPFTMSHYRHACIIHHKKLVLYFLSKDNKIPDVSNCKTFKDFHATRLYNRWVKKKKYQNFSNRLGISFTTSYQAYNTNVVATKGLDFIYGKKYGNLQFTPSSSPKVKKRQEAHFNALVRHTFHNAKLDDNAQTDDKLRAARRYKLLFQENQLFTAPIKHLRYKKKFIEPSTGYYTFPIPLLKIKTVSASAIAETICNVSSVATTLNDNPTSSVNTDNWENVPEHYIPLIPQSAIYEGGLLNQPSCMKIWKKKLQPLAVGSAGWLAHMKEIYDDHSERMEYEQERIIAGIQWDTTPDQGEYRKDLCNLVMEFTDAHYNYAKKLIEMSSEVIPDLPTVSGPLKQSERKKMQKQRLQKFKEIEQKRCEDTEILEDLRSRVDTYENYFVVGYYGNEIGLAFQPCAIMDERLLKRRANDNGNLDTHYSYHKDKKVAALWAERKIRISARHLIVLPSTCSFIGRVVGVVYGI</sequence>
<gene>
    <name evidence="2" type="ORF">GLOIN_2v1835739</name>
</gene>
<accession>A0A2P4QSB9</accession>
<dbReference type="AlphaFoldDB" id="A0A2P4QSB9"/>
<evidence type="ECO:0000259" key="1">
    <source>
        <dbReference type="Pfam" id="PF26638"/>
    </source>
</evidence>
<dbReference type="Pfam" id="PF26638">
    <property type="entry name" value="DUF8211"/>
    <property type="match status" value="1"/>
</dbReference>
<dbReference type="VEuPathDB" id="FungiDB:RhiirFUN_003367"/>
<dbReference type="EMBL" id="AUPC02000018">
    <property type="protein sequence ID" value="POG80458.1"/>
    <property type="molecule type" value="Genomic_DNA"/>
</dbReference>
<dbReference type="InterPro" id="IPR058524">
    <property type="entry name" value="DUF8211"/>
</dbReference>
<comment type="caution">
    <text evidence="2">The sequence shown here is derived from an EMBL/GenBank/DDBJ whole genome shotgun (WGS) entry which is preliminary data.</text>
</comment>